<evidence type="ECO:0000256" key="1">
    <source>
        <dbReference type="ARBA" id="ARBA00004370"/>
    </source>
</evidence>
<feature type="transmembrane region" description="Helical" evidence="13">
    <location>
        <begin position="572"/>
        <end position="593"/>
    </location>
</feature>
<dbReference type="InterPro" id="IPR008271">
    <property type="entry name" value="Ser/Thr_kinase_AS"/>
</dbReference>
<keyword evidence="3" id="KW-0433">Leucine-rich repeat</keyword>
<dbReference type="PROSITE" id="PS00107">
    <property type="entry name" value="PROTEIN_KINASE_ATP"/>
    <property type="match status" value="1"/>
</dbReference>
<dbReference type="FunFam" id="1.10.510.10:FF:000384">
    <property type="entry name" value="G-type lectin S-receptor-like serine/threonine-protein kinase"/>
    <property type="match status" value="1"/>
</dbReference>
<name>A0A8T0HJU3_CERPU</name>
<dbReference type="FunFam" id="3.30.200.20:FF:000162">
    <property type="entry name" value="Adenine nucleotide alpha hydrolase-like domain kinase"/>
    <property type="match status" value="1"/>
</dbReference>
<dbReference type="PROSITE" id="PS50011">
    <property type="entry name" value="PROTEIN_KINASE_DOM"/>
    <property type="match status" value="1"/>
</dbReference>
<sequence>MMATTCSARGVRLGDALQLLGCRRLHITLLFLVSTQLVGLYCIPANAQAPPQGPDPTKRNYTIYKQYEANALDSILQNWTQQNEELSRVLNWNTSYPHPCKVSAETALYNDSEYEGAWRGVLCTPILRTFTATGNFYDVSVTTLQLYGSNSSCGSDPVVTNVDYPQCDFTGIKGVLPPEIGNLTNLKYLWLLHNPKLTGPVPIEIWKLPNLVSIWLNNNSLIGTLPTSDDFNTSSNLKYIRLNNNNFSGSLRVSSQGILFASSLEWLDLSCNQLNGTVDFQGLNANADDGLSTLYLNNNNFSGTFSTGPSLNPKTLDLSNNAFIEIKFANYTGDTSSVYMPTLRYFFVSNNRLSGPFPTDTVNFMTGLHELDVSGNNYSGSLDFRGLDNISLNLNFSLMNFSNNNFDGSFYSGHFLNPVELDLSNNYFSNISFDVYNGTVDVYMPSLIYLHMENNNFSGKFPEQILNAPSLETLHADQNYFSSIQLPDIKYEKFSIYGGVFLTNNNIKEVEYASTEGPFTQYNLLYSYYFFLGGNPYCNNIDSLLLSRICRMDQSEELQFNVPQKLSTKIKIIIGTLTSTFGIILLIIALYVWKLMGRIQSLGIILKEFEKKEVKPNLYSYKDIKLATNNFDKRNKIGEGGFGVVYKGELLDGTVVAVKKLTISSTQMLSEFLNEIVVISCLKHRNLVKLKGCCLGDGDQRILVFEYVENKNLAEALLLHGDILENFEPPSLDWSTRFNIIIGIARGLLYLHEDSQSPVIHRDIKATNILLDKDYNAKIADFGLAYLFPTLDSEETHLTLMQIAGTRGYCSPEYAIQGHISTALDVYSFGILILEIISGRKCIDLYKSGEEVYLREWGWKLFEAGVLITLIDSKMKHSPSDLEAITRTISVALACVQYKAAKRPKMHDVIPMLLGNLPICNLHRTDEDGELLGGVASSSSTTRSDTTSSLWENDQRRIDECSLLSDIHEIELIARG</sequence>
<dbReference type="SUPFAM" id="SSF52058">
    <property type="entry name" value="L domain-like"/>
    <property type="match status" value="1"/>
</dbReference>
<evidence type="ECO:0000256" key="4">
    <source>
        <dbReference type="ARBA" id="ARBA00022679"/>
    </source>
</evidence>
<keyword evidence="7 12" id="KW-0547">Nucleotide-binding</keyword>
<dbReference type="AlphaFoldDB" id="A0A8T0HJU3"/>
<evidence type="ECO:0000313" key="16">
    <source>
        <dbReference type="Proteomes" id="UP000822688"/>
    </source>
</evidence>
<gene>
    <name evidence="15" type="ORF">KC19_6G208600</name>
</gene>
<organism evidence="15 16">
    <name type="scientific">Ceratodon purpureus</name>
    <name type="common">Fire moss</name>
    <name type="synonym">Dicranum purpureum</name>
    <dbReference type="NCBI Taxonomy" id="3225"/>
    <lineage>
        <taxon>Eukaryota</taxon>
        <taxon>Viridiplantae</taxon>
        <taxon>Streptophyta</taxon>
        <taxon>Embryophyta</taxon>
        <taxon>Bryophyta</taxon>
        <taxon>Bryophytina</taxon>
        <taxon>Bryopsida</taxon>
        <taxon>Dicranidae</taxon>
        <taxon>Pseudoditrichales</taxon>
        <taxon>Ditrichaceae</taxon>
        <taxon>Ceratodon</taxon>
    </lineage>
</organism>
<accession>A0A8T0HJU3</accession>
<dbReference type="GO" id="GO:0004674">
    <property type="term" value="F:protein serine/threonine kinase activity"/>
    <property type="evidence" value="ECO:0007669"/>
    <property type="project" value="UniProtKB-KW"/>
</dbReference>
<evidence type="ECO:0000256" key="8">
    <source>
        <dbReference type="ARBA" id="ARBA00022777"/>
    </source>
</evidence>
<comment type="subcellular location">
    <subcellularLocation>
        <location evidence="1">Membrane</location>
    </subcellularLocation>
</comment>
<dbReference type="Gene3D" id="1.10.510.10">
    <property type="entry name" value="Transferase(Phosphotransferase) domain 1"/>
    <property type="match status" value="1"/>
</dbReference>
<evidence type="ECO:0000256" key="12">
    <source>
        <dbReference type="PROSITE-ProRule" id="PRU10141"/>
    </source>
</evidence>
<evidence type="ECO:0000313" key="15">
    <source>
        <dbReference type="EMBL" id="KAG0571066.1"/>
    </source>
</evidence>
<dbReference type="PANTHER" id="PTHR48006">
    <property type="entry name" value="LEUCINE-RICH REPEAT-CONTAINING PROTEIN DDB_G0281931-RELATED"/>
    <property type="match status" value="1"/>
</dbReference>
<dbReference type="Proteomes" id="UP000822688">
    <property type="component" value="Chromosome 6"/>
</dbReference>
<dbReference type="InterPro" id="IPR017441">
    <property type="entry name" value="Protein_kinase_ATP_BS"/>
</dbReference>
<keyword evidence="5 13" id="KW-0812">Transmembrane</keyword>
<evidence type="ECO:0000256" key="6">
    <source>
        <dbReference type="ARBA" id="ARBA00022737"/>
    </source>
</evidence>
<dbReference type="GO" id="GO:0016020">
    <property type="term" value="C:membrane"/>
    <property type="evidence" value="ECO:0007669"/>
    <property type="project" value="UniProtKB-SubCell"/>
</dbReference>
<dbReference type="SMART" id="SM00220">
    <property type="entry name" value="S_TKc"/>
    <property type="match status" value="1"/>
</dbReference>
<dbReference type="Pfam" id="PF00560">
    <property type="entry name" value="LRR_1"/>
    <property type="match status" value="1"/>
</dbReference>
<keyword evidence="2" id="KW-0723">Serine/threonine-protein kinase</keyword>
<dbReference type="InterPro" id="IPR032675">
    <property type="entry name" value="LRR_dom_sf"/>
</dbReference>
<evidence type="ECO:0000256" key="9">
    <source>
        <dbReference type="ARBA" id="ARBA00022840"/>
    </source>
</evidence>
<protein>
    <recommendedName>
        <fullName evidence="14">Protein kinase domain-containing protein</fullName>
    </recommendedName>
</protein>
<feature type="domain" description="Protein kinase" evidence="14">
    <location>
        <begin position="631"/>
        <end position="913"/>
    </location>
</feature>
<feature type="binding site" evidence="12">
    <location>
        <position position="660"/>
    </location>
    <ligand>
        <name>ATP</name>
        <dbReference type="ChEBI" id="CHEBI:30616"/>
    </ligand>
</feature>
<dbReference type="InterPro" id="IPR011009">
    <property type="entry name" value="Kinase-like_dom_sf"/>
</dbReference>
<keyword evidence="6" id="KW-0677">Repeat</keyword>
<keyword evidence="11 13" id="KW-0472">Membrane</keyword>
<keyword evidence="4" id="KW-0808">Transferase</keyword>
<dbReference type="InterPro" id="IPR001611">
    <property type="entry name" value="Leu-rich_rpt"/>
</dbReference>
<evidence type="ECO:0000259" key="14">
    <source>
        <dbReference type="PROSITE" id="PS50011"/>
    </source>
</evidence>
<evidence type="ECO:0000256" key="5">
    <source>
        <dbReference type="ARBA" id="ARBA00022692"/>
    </source>
</evidence>
<evidence type="ECO:0000256" key="13">
    <source>
        <dbReference type="SAM" id="Phobius"/>
    </source>
</evidence>
<dbReference type="PROSITE" id="PS00108">
    <property type="entry name" value="PROTEIN_KINASE_ST"/>
    <property type="match status" value="1"/>
</dbReference>
<keyword evidence="16" id="KW-1185">Reference proteome</keyword>
<proteinExistence type="predicted"/>
<dbReference type="InterPro" id="IPR000719">
    <property type="entry name" value="Prot_kinase_dom"/>
</dbReference>
<dbReference type="Gene3D" id="3.30.200.20">
    <property type="entry name" value="Phosphorylase Kinase, domain 1"/>
    <property type="match status" value="1"/>
</dbReference>
<evidence type="ECO:0000256" key="11">
    <source>
        <dbReference type="ARBA" id="ARBA00023136"/>
    </source>
</evidence>
<reference evidence="15 16" key="1">
    <citation type="submission" date="2020-06" db="EMBL/GenBank/DDBJ databases">
        <title>WGS assembly of Ceratodon purpureus strain R40.</title>
        <authorList>
            <person name="Carey S.B."/>
            <person name="Jenkins J."/>
            <person name="Shu S."/>
            <person name="Lovell J.T."/>
            <person name="Sreedasyam A."/>
            <person name="Maumus F."/>
            <person name="Tiley G.P."/>
            <person name="Fernandez-Pozo N."/>
            <person name="Barry K."/>
            <person name="Chen C."/>
            <person name="Wang M."/>
            <person name="Lipzen A."/>
            <person name="Daum C."/>
            <person name="Saski C.A."/>
            <person name="Payton A.C."/>
            <person name="Mcbreen J.C."/>
            <person name="Conrad R.E."/>
            <person name="Kollar L.M."/>
            <person name="Olsson S."/>
            <person name="Huttunen S."/>
            <person name="Landis J.B."/>
            <person name="Wickett N.J."/>
            <person name="Johnson M.G."/>
            <person name="Rensing S.A."/>
            <person name="Grimwood J."/>
            <person name="Schmutz J."/>
            <person name="Mcdaniel S.F."/>
        </authorList>
    </citation>
    <scope>NUCLEOTIDE SEQUENCE [LARGE SCALE GENOMIC DNA]</scope>
    <source>
        <strain evidence="15 16">R40</strain>
    </source>
</reference>
<dbReference type="EMBL" id="CM026427">
    <property type="protein sequence ID" value="KAG0571066.1"/>
    <property type="molecule type" value="Genomic_DNA"/>
</dbReference>
<keyword evidence="10 13" id="KW-1133">Transmembrane helix</keyword>
<dbReference type="PROSITE" id="PS51450">
    <property type="entry name" value="LRR"/>
    <property type="match status" value="1"/>
</dbReference>
<evidence type="ECO:0000256" key="3">
    <source>
        <dbReference type="ARBA" id="ARBA00022614"/>
    </source>
</evidence>
<dbReference type="Gene3D" id="3.80.10.10">
    <property type="entry name" value="Ribonuclease Inhibitor"/>
    <property type="match status" value="3"/>
</dbReference>
<keyword evidence="8" id="KW-0418">Kinase</keyword>
<keyword evidence="9 12" id="KW-0067">ATP-binding</keyword>
<comment type="caution">
    <text evidence="15">The sequence shown here is derived from an EMBL/GenBank/DDBJ whole genome shotgun (WGS) entry which is preliminary data.</text>
</comment>
<evidence type="ECO:0000256" key="2">
    <source>
        <dbReference type="ARBA" id="ARBA00022527"/>
    </source>
</evidence>
<dbReference type="GO" id="GO:0005524">
    <property type="term" value="F:ATP binding"/>
    <property type="evidence" value="ECO:0007669"/>
    <property type="project" value="UniProtKB-UniRule"/>
</dbReference>
<dbReference type="Pfam" id="PF07714">
    <property type="entry name" value="PK_Tyr_Ser-Thr"/>
    <property type="match status" value="1"/>
</dbReference>
<evidence type="ECO:0000256" key="10">
    <source>
        <dbReference type="ARBA" id="ARBA00022989"/>
    </source>
</evidence>
<dbReference type="PANTHER" id="PTHR48006:SF34">
    <property type="entry name" value="OS08G0203700 PROTEIN"/>
    <property type="match status" value="1"/>
</dbReference>
<dbReference type="SUPFAM" id="SSF56112">
    <property type="entry name" value="Protein kinase-like (PK-like)"/>
    <property type="match status" value="1"/>
</dbReference>
<evidence type="ECO:0000256" key="7">
    <source>
        <dbReference type="ARBA" id="ARBA00022741"/>
    </source>
</evidence>
<dbReference type="InterPro" id="IPR001245">
    <property type="entry name" value="Ser-Thr/Tyr_kinase_cat_dom"/>
</dbReference>
<dbReference type="InterPro" id="IPR051824">
    <property type="entry name" value="LRR_Rcpt-Like_S/T_Kinase"/>
</dbReference>